<keyword evidence="11 14" id="KW-0460">Magnesium</keyword>
<dbReference type="AlphaFoldDB" id="A0A6S6T6D4"/>
<feature type="binding site" description="in other chain" evidence="14">
    <location>
        <position position="233"/>
    </location>
    <ligand>
        <name>ADP</name>
        <dbReference type="ChEBI" id="CHEBI:456216"/>
        <note>allosteric activator; ligand shared between dimeric partners</note>
    </ligand>
</feature>
<comment type="subcellular location">
    <subcellularLocation>
        <location evidence="2 14">Cytoplasm</location>
    </subcellularLocation>
</comment>
<keyword evidence="7 14" id="KW-0479">Metal-binding</keyword>
<accession>A0A6S6T6D4</accession>
<keyword evidence="5 14" id="KW-0021">Allosteric enzyme</keyword>
<feature type="binding site" evidence="14">
    <location>
        <position position="268"/>
    </location>
    <ligand>
        <name>substrate</name>
        <note>ligand shared between dimeric partners</note>
    </ligand>
</feature>
<evidence type="ECO:0000256" key="6">
    <source>
        <dbReference type="ARBA" id="ARBA00022679"/>
    </source>
</evidence>
<reference evidence="16" key="1">
    <citation type="submission" date="2020-01" db="EMBL/GenBank/DDBJ databases">
        <authorList>
            <person name="Meier V. D."/>
            <person name="Meier V D."/>
        </authorList>
    </citation>
    <scope>NUCLEOTIDE SEQUENCE</scope>
    <source>
        <strain evidence="16">HLG_WM_MAG_09</strain>
    </source>
</reference>
<keyword evidence="10 14" id="KW-0067">ATP-binding</keyword>
<dbReference type="EMBL" id="CACVAT010000232">
    <property type="protein sequence ID" value="CAA6814444.1"/>
    <property type="molecule type" value="Genomic_DNA"/>
</dbReference>
<evidence type="ECO:0000256" key="12">
    <source>
        <dbReference type="ARBA" id="ARBA00023152"/>
    </source>
</evidence>
<evidence type="ECO:0000313" key="16">
    <source>
        <dbReference type="EMBL" id="CAA6814444.1"/>
    </source>
</evidence>
<name>A0A6S6T6D4_9GAMM</name>
<comment type="subunit">
    <text evidence="14">Homotetramer.</text>
</comment>
<organism evidence="16">
    <name type="scientific">uncultured Thiotrichaceae bacterium</name>
    <dbReference type="NCBI Taxonomy" id="298394"/>
    <lineage>
        <taxon>Bacteria</taxon>
        <taxon>Pseudomonadati</taxon>
        <taxon>Pseudomonadota</taxon>
        <taxon>Gammaproteobacteria</taxon>
        <taxon>Thiotrichales</taxon>
        <taxon>Thiotrichaceae</taxon>
        <taxon>environmental samples</taxon>
    </lineage>
</organism>
<feature type="binding site" description="in other chain" evidence="14">
    <location>
        <begin position="235"/>
        <end position="237"/>
    </location>
    <ligand>
        <name>ADP</name>
        <dbReference type="ChEBI" id="CHEBI:456216"/>
        <note>allosteric activator; ligand shared between dimeric partners</note>
    </ligand>
</feature>
<comment type="caution">
    <text evidence="14">Lacks conserved residue(s) required for the propagation of feature annotation.</text>
</comment>
<dbReference type="GO" id="GO:0042802">
    <property type="term" value="F:identical protein binding"/>
    <property type="evidence" value="ECO:0007669"/>
    <property type="project" value="TreeGrafter"/>
</dbReference>
<keyword evidence="12 14" id="KW-0324">Glycolysis</keyword>
<comment type="similarity">
    <text evidence="14">Belongs to the phosphofructokinase type A (PFKA) family. ATP-dependent PFK group I subfamily. Prokaryotic clade 'B1' sub-subfamily.</text>
</comment>
<dbReference type="UniPathway" id="UPA00109">
    <property type="reaction ID" value="UER00182"/>
</dbReference>
<feature type="binding site" description="in other chain" evidence="14">
    <location>
        <position position="244"/>
    </location>
    <ligand>
        <name>substrate</name>
        <note>ligand shared between dimeric partners</note>
    </ligand>
</feature>
<dbReference type="SUPFAM" id="SSF53784">
    <property type="entry name" value="Phosphofructokinase"/>
    <property type="match status" value="1"/>
</dbReference>
<feature type="binding site" evidence="14">
    <location>
        <position position="32"/>
    </location>
    <ligand>
        <name>ATP</name>
        <dbReference type="ChEBI" id="CHEBI:30616"/>
    </ligand>
</feature>
<dbReference type="PROSITE" id="PS00433">
    <property type="entry name" value="PHOSPHOFRUCTOKINASE"/>
    <property type="match status" value="1"/>
</dbReference>
<feature type="binding site" evidence="14">
    <location>
        <begin position="42"/>
        <end position="46"/>
    </location>
    <ligand>
        <name>ADP</name>
        <dbReference type="ChEBI" id="CHEBI:456216"/>
        <note>allosteric activator; ligand shared between dimeric partners</note>
    </ligand>
</feature>
<protein>
    <recommendedName>
        <fullName evidence="14">ATP-dependent 6-phosphofructokinase</fullName>
        <shortName evidence="14">ATP-PFK</shortName>
        <shortName evidence="14">Phosphofructokinase</shortName>
        <ecNumber evidence="14">2.7.1.11</ecNumber>
    </recommendedName>
    <alternativeName>
        <fullName evidence="14">Phosphohexokinase</fullName>
    </alternativeName>
</protein>
<comment type="activity regulation">
    <text evidence="14">Allosterically activated by ADP and other diphosphonucleosides, and allosterically inhibited by phosphoenolpyruvate.</text>
</comment>
<dbReference type="PANTHER" id="PTHR13697:SF4">
    <property type="entry name" value="ATP-DEPENDENT 6-PHOSPHOFRUCTOKINASE"/>
    <property type="match status" value="1"/>
</dbReference>
<dbReference type="PIRSF" id="PIRSF000532">
    <property type="entry name" value="ATP_PFK_prok"/>
    <property type="match status" value="1"/>
</dbReference>
<dbReference type="InterPro" id="IPR012828">
    <property type="entry name" value="PFKA_ATP_prok"/>
</dbReference>
<dbReference type="GO" id="GO:0005524">
    <property type="term" value="F:ATP binding"/>
    <property type="evidence" value="ECO:0007669"/>
    <property type="project" value="UniProtKB-UniRule"/>
</dbReference>
<dbReference type="InterPro" id="IPR022953">
    <property type="entry name" value="ATP_PFK"/>
</dbReference>
<feature type="domain" description="Phosphofructokinase" evidence="15">
    <location>
        <begin position="24"/>
        <end position="300"/>
    </location>
</feature>
<keyword evidence="8 14" id="KW-0547">Nucleotide-binding</keyword>
<evidence type="ECO:0000256" key="1">
    <source>
        <dbReference type="ARBA" id="ARBA00001946"/>
    </source>
</evidence>
<dbReference type="InterPro" id="IPR015912">
    <property type="entry name" value="Phosphofructokinase_CS"/>
</dbReference>
<evidence type="ECO:0000256" key="13">
    <source>
        <dbReference type="ARBA" id="ARBA00048070"/>
    </source>
</evidence>
<dbReference type="GO" id="GO:0003872">
    <property type="term" value="F:6-phosphofructokinase activity"/>
    <property type="evidence" value="ECO:0007669"/>
    <property type="project" value="UniProtKB-UniRule"/>
</dbReference>
<evidence type="ECO:0000256" key="5">
    <source>
        <dbReference type="ARBA" id="ARBA00022533"/>
    </source>
</evidence>
<evidence type="ECO:0000259" key="15">
    <source>
        <dbReference type="Pfam" id="PF00365"/>
    </source>
</evidence>
<keyword evidence="6 14" id="KW-0808">Transferase</keyword>
<dbReference type="FunFam" id="3.40.50.460:FF:000002">
    <property type="entry name" value="ATP-dependent 6-phosphofructokinase"/>
    <property type="match status" value="1"/>
</dbReference>
<comment type="function">
    <text evidence="14">Catalyzes the phosphorylation of D-fructose 6-phosphate to fructose 1,6-bisphosphate by ATP, the first committing step of glycolysis.</text>
</comment>
<sequence length="344" mass="37315">MPKASTIIPLKLKEKTMFKNTIKRIAVFTSGGDAPGMNAALRAVVRTAAHHDLHVFGIHNGYEGMIDGNMNRLEIRDVGNIIYRGGTILKTARSERFMTPEGRKNAYDALRAFDIDACVAIGGNGTFTGANVFSTDYDIPFIGIPGTIDNDLFGTDYTIGYDTAVNTAVQAVDKIRDTADSHNRLFFVEVMGRHSGFIALSTGIASGAGNVLIPESKTTIESLVEKLRLGVKRKKMFGIILVAEGNELGSTQDIAQKISEEIDFYDTKVTIIGHMQRGGSPSALDRLLASRLGYGAVEALLDGHRNAMIGLVNNEIKLTPFHEAITTEKTPNQNLVKMAEILAI</sequence>
<dbReference type="NCBIfam" id="TIGR02482">
    <property type="entry name" value="PFKA_ATP"/>
    <property type="match status" value="1"/>
</dbReference>
<dbReference type="HAMAP" id="MF_00339">
    <property type="entry name" value="Phosphofructokinase_I_B1"/>
    <property type="match status" value="1"/>
</dbReference>
<evidence type="ECO:0000256" key="10">
    <source>
        <dbReference type="ARBA" id="ARBA00022840"/>
    </source>
</evidence>
<evidence type="ECO:0000256" key="4">
    <source>
        <dbReference type="ARBA" id="ARBA00022490"/>
    </source>
</evidence>
<dbReference type="InterPro" id="IPR035966">
    <property type="entry name" value="PKF_sf"/>
</dbReference>
<dbReference type="InterPro" id="IPR000023">
    <property type="entry name" value="Phosphofructokinase_dom"/>
</dbReference>
<comment type="catalytic activity">
    <reaction evidence="13 14">
        <text>beta-D-fructose 6-phosphate + ATP = beta-D-fructose 1,6-bisphosphate + ADP + H(+)</text>
        <dbReference type="Rhea" id="RHEA:16109"/>
        <dbReference type="ChEBI" id="CHEBI:15378"/>
        <dbReference type="ChEBI" id="CHEBI:30616"/>
        <dbReference type="ChEBI" id="CHEBI:32966"/>
        <dbReference type="ChEBI" id="CHEBI:57634"/>
        <dbReference type="ChEBI" id="CHEBI:456216"/>
        <dbReference type="EC" id="2.7.1.11"/>
    </reaction>
</comment>
<dbReference type="EC" id="2.7.1.11" evidence="14"/>
<evidence type="ECO:0000256" key="3">
    <source>
        <dbReference type="ARBA" id="ARBA00004679"/>
    </source>
</evidence>
<dbReference type="GO" id="GO:0048029">
    <property type="term" value="F:monosaccharide binding"/>
    <property type="evidence" value="ECO:0007669"/>
    <property type="project" value="TreeGrafter"/>
</dbReference>
<dbReference type="NCBIfam" id="NF002872">
    <property type="entry name" value="PRK03202.1"/>
    <property type="match status" value="1"/>
</dbReference>
<dbReference type="GO" id="GO:0016208">
    <property type="term" value="F:AMP binding"/>
    <property type="evidence" value="ECO:0007669"/>
    <property type="project" value="TreeGrafter"/>
</dbReference>
<dbReference type="Gene3D" id="3.40.50.450">
    <property type="match status" value="1"/>
</dbReference>
<evidence type="ECO:0000256" key="7">
    <source>
        <dbReference type="ARBA" id="ARBA00022723"/>
    </source>
</evidence>
<dbReference type="Pfam" id="PF00365">
    <property type="entry name" value="PFK"/>
    <property type="match status" value="1"/>
</dbReference>
<feature type="active site" description="Proton acceptor" evidence="14">
    <location>
        <position position="149"/>
    </location>
</feature>
<comment type="cofactor">
    <cofactor evidence="1 14">
        <name>Mg(2+)</name>
        <dbReference type="ChEBI" id="CHEBI:18420"/>
    </cofactor>
</comment>
<evidence type="ECO:0000256" key="9">
    <source>
        <dbReference type="ARBA" id="ARBA00022777"/>
    </source>
</evidence>
<feature type="binding site" description="in other chain" evidence="14">
    <location>
        <begin position="191"/>
        <end position="193"/>
    </location>
    <ligand>
        <name>substrate</name>
        <note>ligand shared between dimeric partners</note>
    </ligand>
</feature>
<dbReference type="PRINTS" id="PR00476">
    <property type="entry name" value="PHFRCTKINASE"/>
</dbReference>
<feature type="binding site" evidence="14">
    <location>
        <begin position="93"/>
        <end position="94"/>
    </location>
    <ligand>
        <name>ATP</name>
        <dbReference type="ChEBI" id="CHEBI:30616"/>
    </ligand>
</feature>
<comment type="pathway">
    <text evidence="3 14">Carbohydrate degradation; glycolysis; D-glyceraldehyde 3-phosphate and glycerone phosphate from D-glucose: step 3/4.</text>
</comment>
<feature type="binding site" evidence="14">
    <location>
        <position position="124"/>
    </location>
    <ligand>
        <name>Mg(2+)</name>
        <dbReference type="ChEBI" id="CHEBI:18420"/>
        <note>catalytic</note>
    </ligand>
</feature>
<dbReference type="GO" id="GO:0061621">
    <property type="term" value="P:canonical glycolysis"/>
    <property type="evidence" value="ECO:0007669"/>
    <property type="project" value="TreeGrafter"/>
</dbReference>
<evidence type="ECO:0000256" key="8">
    <source>
        <dbReference type="ARBA" id="ARBA00022741"/>
    </source>
</evidence>
<dbReference type="GO" id="GO:0070095">
    <property type="term" value="F:fructose-6-phosphate binding"/>
    <property type="evidence" value="ECO:0007669"/>
    <property type="project" value="TreeGrafter"/>
</dbReference>
<feature type="binding site" evidence="14">
    <location>
        <begin position="123"/>
        <end position="126"/>
    </location>
    <ligand>
        <name>ATP</name>
        <dbReference type="ChEBI" id="CHEBI:30616"/>
    </ligand>
</feature>
<feature type="binding site" description="in other chain" evidence="14">
    <location>
        <begin position="147"/>
        <end position="149"/>
    </location>
    <ligand>
        <name>substrate</name>
        <note>ligand shared between dimeric partners</note>
    </ligand>
</feature>
<evidence type="ECO:0000256" key="14">
    <source>
        <dbReference type="HAMAP-Rule" id="MF_00339"/>
    </source>
</evidence>
<keyword evidence="4 14" id="KW-0963">Cytoplasm</keyword>
<dbReference type="InterPro" id="IPR012003">
    <property type="entry name" value="ATP_PFK_prok-type"/>
</dbReference>
<keyword evidence="9 14" id="KW-0418">Kinase</keyword>
<dbReference type="Gene3D" id="3.40.50.460">
    <property type="entry name" value="Phosphofructokinase domain"/>
    <property type="match status" value="1"/>
</dbReference>
<gene>
    <name evidence="14" type="primary">pfkA</name>
    <name evidence="16" type="ORF">HELGO_WM88248</name>
</gene>
<feature type="binding site" description="in other chain" evidence="14">
    <location>
        <position position="176"/>
    </location>
    <ligand>
        <name>ADP</name>
        <dbReference type="ChEBI" id="CHEBI:456216"/>
        <note>allosteric activator; ligand shared between dimeric partners</note>
    </ligand>
</feature>
<dbReference type="PANTHER" id="PTHR13697">
    <property type="entry name" value="PHOSPHOFRUCTOKINASE"/>
    <property type="match status" value="1"/>
</dbReference>
<evidence type="ECO:0000256" key="2">
    <source>
        <dbReference type="ARBA" id="ARBA00004496"/>
    </source>
</evidence>
<dbReference type="GO" id="GO:0005945">
    <property type="term" value="C:6-phosphofructokinase complex"/>
    <property type="evidence" value="ECO:0007669"/>
    <property type="project" value="TreeGrafter"/>
</dbReference>
<dbReference type="GO" id="GO:0006002">
    <property type="term" value="P:fructose 6-phosphate metabolic process"/>
    <property type="evidence" value="ECO:0007669"/>
    <property type="project" value="UniProtKB-UniRule"/>
</dbReference>
<dbReference type="GO" id="GO:0046872">
    <property type="term" value="F:metal ion binding"/>
    <property type="evidence" value="ECO:0007669"/>
    <property type="project" value="UniProtKB-KW"/>
</dbReference>
<feature type="binding site" evidence="14">
    <location>
        <position position="184"/>
    </location>
    <ligand>
        <name>substrate</name>
        <note>ligand shared between dimeric partners</note>
    </ligand>
</feature>
<proteinExistence type="inferred from homology"/>
<evidence type="ECO:0000256" key="11">
    <source>
        <dbReference type="ARBA" id="ARBA00022842"/>
    </source>
</evidence>
<dbReference type="GO" id="GO:0030388">
    <property type="term" value="P:fructose 1,6-bisphosphate metabolic process"/>
    <property type="evidence" value="ECO:0007669"/>
    <property type="project" value="TreeGrafter"/>
</dbReference>
<feature type="binding site" description="in other chain" evidence="14">
    <location>
        <begin position="274"/>
        <end position="277"/>
    </location>
    <ligand>
        <name>substrate</name>
        <note>ligand shared between dimeric partners</note>
    </ligand>
</feature>